<evidence type="ECO:0000313" key="3">
    <source>
        <dbReference type="Proteomes" id="UP000285060"/>
    </source>
</evidence>
<name>A0A3R6WID1_9STRA</name>
<feature type="domain" description="Lipoyl-binding" evidence="1">
    <location>
        <begin position="46"/>
        <end position="110"/>
    </location>
</feature>
<dbReference type="InterPro" id="IPR000089">
    <property type="entry name" value="Biotin_lipoyl"/>
</dbReference>
<protein>
    <recommendedName>
        <fullName evidence="1">Lipoyl-binding domain-containing protein</fullName>
    </recommendedName>
</protein>
<dbReference type="VEuPathDB" id="FungiDB:H310_06428"/>
<dbReference type="CDD" id="cd06849">
    <property type="entry name" value="lipoyl_domain"/>
    <property type="match status" value="1"/>
</dbReference>
<comment type="caution">
    <text evidence="2">The sequence shown here is derived from an EMBL/GenBank/DDBJ whole genome shotgun (WGS) entry which is preliminary data.</text>
</comment>
<sequence length="245" mass="27242">MLFLRRGSLLRAAAAVCGPRRWCHANSSKLPEHIKIRMLDMDITQTIEGSKLLRWFAKEGDKIGPGKPICEVDTPELLFSIESEDEGYIAKIFVPAQSERVRPNEVLAVIVPTESDIPPFLEALAEHPDEIEGSYCCRHFPSNIVVVDCSVHKPSTPSIATSESTPTDGADLLRVLSHLNKEGAFPSEDVYKTLKSLARKNDDQLLLVYKGSFDEDNTTSGFDKDFFIENCIDLVDEKKSGETTT</sequence>
<keyword evidence="3" id="KW-1185">Reference proteome</keyword>
<dbReference type="Pfam" id="PF00364">
    <property type="entry name" value="Biotin_lipoyl"/>
    <property type="match status" value="1"/>
</dbReference>
<dbReference type="Gene3D" id="2.40.50.100">
    <property type="match status" value="1"/>
</dbReference>
<dbReference type="InterPro" id="IPR011053">
    <property type="entry name" value="Single_hybrid_motif"/>
</dbReference>
<gene>
    <name evidence="2" type="ORF">DYB32_007185</name>
</gene>
<evidence type="ECO:0000259" key="1">
    <source>
        <dbReference type="Pfam" id="PF00364"/>
    </source>
</evidence>
<dbReference type="SUPFAM" id="SSF51230">
    <property type="entry name" value="Single hybrid motif"/>
    <property type="match status" value="1"/>
</dbReference>
<dbReference type="EMBL" id="QUSY01000884">
    <property type="protein sequence ID" value="RHY26896.1"/>
    <property type="molecule type" value="Genomic_DNA"/>
</dbReference>
<dbReference type="Proteomes" id="UP000285060">
    <property type="component" value="Unassembled WGS sequence"/>
</dbReference>
<evidence type="ECO:0000313" key="2">
    <source>
        <dbReference type="EMBL" id="RHY26896.1"/>
    </source>
</evidence>
<dbReference type="GO" id="GO:0045254">
    <property type="term" value="C:pyruvate dehydrogenase complex"/>
    <property type="evidence" value="ECO:0007669"/>
    <property type="project" value="InterPro"/>
</dbReference>
<organism evidence="2 3">
    <name type="scientific">Aphanomyces invadans</name>
    <dbReference type="NCBI Taxonomy" id="157072"/>
    <lineage>
        <taxon>Eukaryota</taxon>
        <taxon>Sar</taxon>
        <taxon>Stramenopiles</taxon>
        <taxon>Oomycota</taxon>
        <taxon>Saprolegniomycetes</taxon>
        <taxon>Saprolegniales</taxon>
        <taxon>Verrucalvaceae</taxon>
        <taxon>Aphanomyces</taxon>
    </lineage>
</organism>
<dbReference type="PANTHER" id="PTHR23151:SF90">
    <property type="entry name" value="DIHYDROLIPOYLLYSINE-RESIDUE ACETYLTRANSFERASE COMPONENT OF PYRUVATE DEHYDROGENASE COMPLEX, MITOCHONDRIAL-RELATED"/>
    <property type="match status" value="1"/>
</dbReference>
<proteinExistence type="predicted"/>
<dbReference type="InterPro" id="IPR045257">
    <property type="entry name" value="E2/Pdx1"/>
</dbReference>
<dbReference type="GO" id="GO:0005739">
    <property type="term" value="C:mitochondrion"/>
    <property type="evidence" value="ECO:0007669"/>
    <property type="project" value="TreeGrafter"/>
</dbReference>
<dbReference type="PANTHER" id="PTHR23151">
    <property type="entry name" value="DIHYDROLIPOAMIDE ACETYL/SUCCINYL-TRANSFERASE-RELATED"/>
    <property type="match status" value="1"/>
</dbReference>
<dbReference type="AlphaFoldDB" id="A0A3R6WID1"/>
<accession>A0A3R6WID1</accession>
<dbReference type="GO" id="GO:0006086">
    <property type="term" value="P:pyruvate decarboxylation to acetyl-CoA"/>
    <property type="evidence" value="ECO:0007669"/>
    <property type="project" value="InterPro"/>
</dbReference>
<reference evidence="2 3" key="1">
    <citation type="submission" date="2018-08" db="EMBL/GenBank/DDBJ databases">
        <title>Aphanomyces genome sequencing and annotation.</title>
        <authorList>
            <person name="Minardi D."/>
            <person name="Oidtmann B."/>
            <person name="Van Der Giezen M."/>
            <person name="Studholme D.J."/>
        </authorList>
    </citation>
    <scope>NUCLEOTIDE SEQUENCE [LARGE SCALE GENOMIC DNA]</scope>
    <source>
        <strain evidence="2 3">NJM0002</strain>
    </source>
</reference>